<feature type="compositionally biased region" description="Polar residues" evidence="1">
    <location>
        <begin position="10"/>
        <end position="26"/>
    </location>
</feature>
<dbReference type="Proteomes" id="UP000254626">
    <property type="component" value="Unassembled WGS sequence"/>
</dbReference>
<organism evidence="3 5">
    <name type="scientific">Vibrio fluvialis</name>
    <dbReference type="NCBI Taxonomy" id="676"/>
    <lineage>
        <taxon>Bacteria</taxon>
        <taxon>Pseudomonadati</taxon>
        <taxon>Pseudomonadota</taxon>
        <taxon>Gammaproteobacteria</taxon>
        <taxon>Vibrionales</taxon>
        <taxon>Vibrionaceae</taxon>
        <taxon>Vibrio</taxon>
    </lineage>
</organism>
<dbReference type="Proteomes" id="UP000057088">
    <property type="component" value="Chromosome 2"/>
</dbReference>
<feature type="region of interest" description="Disordered" evidence="1">
    <location>
        <begin position="1"/>
        <end position="39"/>
    </location>
</feature>
<dbReference type="EMBL" id="UHIP01000001">
    <property type="protein sequence ID" value="SUP26268.1"/>
    <property type="molecule type" value="Genomic_DNA"/>
</dbReference>
<reference evidence="3 5" key="3">
    <citation type="submission" date="2018-06" db="EMBL/GenBank/DDBJ databases">
        <authorList>
            <consortium name="Pathogen Informatics"/>
            <person name="Doyle S."/>
        </authorList>
    </citation>
    <scope>NUCLEOTIDE SEQUENCE [LARGE SCALE GENOMIC DNA]</scope>
    <source>
        <strain evidence="3 5">NCTC11327</strain>
    </source>
</reference>
<evidence type="ECO:0000313" key="4">
    <source>
        <dbReference type="Proteomes" id="UP000057088"/>
    </source>
</evidence>
<evidence type="ECO:0000313" key="3">
    <source>
        <dbReference type="EMBL" id="SUP26268.1"/>
    </source>
</evidence>
<proteinExistence type="predicted"/>
<name>A0AAX2LPG3_VIBFL</name>
<dbReference type="RefSeq" id="WP_020327890.1">
    <property type="nucleotide sequence ID" value="NZ_CABLBX010000003.1"/>
</dbReference>
<dbReference type="KEGG" id="vfl:AL536_15820"/>
<protein>
    <submittedName>
        <fullName evidence="3">Uncharacterized protein</fullName>
    </submittedName>
</protein>
<evidence type="ECO:0000313" key="5">
    <source>
        <dbReference type="Proteomes" id="UP000254626"/>
    </source>
</evidence>
<dbReference type="AlphaFoldDB" id="A0AAX2LPG3"/>
<sequence>MNPVGVGSAQLYSPQTVKSQVSATSEQKSEPAPLKVEQNKVTLSEEGKALLAALKEIEDGKTPDIKDKSLGDKVESFTYGALGMGHPNDVKKEDDSSYSAGQYLSAAATIGSILLLI</sequence>
<keyword evidence="4" id="KW-1185">Reference proteome</keyword>
<evidence type="ECO:0000313" key="2">
    <source>
        <dbReference type="EMBL" id="AMF94912.1"/>
    </source>
</evidence>
<dbReference type="GeneID" id="29385900"/>
<evidence type="ECO:0000256" key="1">
    <source>
        <dbReference type="SAM" id="MobiDB-lite"/>
    </source>
</evidence>
<reference evidence="2" key="2">
    <citation type="submission" date="2018-01" db="EMBL/GenBank/DDBJ databases">
        <title>FDA dAtabase for Regulatory Grade micrObial Sequences (FDA-ARGOS): Supporting development and validation of Infectious Disease Dx tests.</title>
        <authorList>
            <person name="Hoffmann M."/>
            <person name="Allard M."/>
            <person name="Evans P."/>
            <person name="Brown E."/>
            <person name="Tallon L."/>
            <person name="Sadzewicz L."/>
            <person name="Sengamalay N."/>
            <person name="Ott S."/>
            <person name="Godinez A."/>
            <person name="Nagaraj S."/>
            <person name="Vyas G."/>
            <person name="Aluvathingal J."/>
            <person name="Nadendla S."/>
            <person name="Geyer C."/>
            <person name="Sichtig H."/>
        </authorList>
    </citation>
    <scope>NUCLEOTIDE SEQUENCE</scope>
    <source>
        <strain evidence="2">ATCC 33809</strain>
    </source>
</reference>
<dbReference type="EMBL" id="CP014035">
    <property type="protein sequence ID" value="AMF94912.1"/>
    <property type="molecule type" value="Genomic_DNA"/>
</dbReference>
<reference evidence="4" key="1">
    <citation type="submission" date="2015-12" db="EMBL/GenBank/DDBJ databases">
        <title>FDA dAtabase for Regulatory Grade micrObial Sequences (FDA-ARGOS): Supporting development and validation of Infectious Disease Dx tests.</title>
        <authorList>
            <person name="Hoffmann M."/>
            <person name="Allard M."/>
            <person name="Evans P."/>
            <person name="Brown E."/>
            <person name="Tallon L.J."/>
            <person name="Sadzewicz L."/>
            <person name="Sengamalay N."/>
            <person name="Ott S."/>
            <person name="Godinez A."/>
            <person name="Nagaraj S."/>
            <person name="Vyas G."/>
            <person name="Aluvathingal J."/>
            <person name="Nadendla S."/>
            <person name="Geyer C."/>
            <person name="Sichtig H."/>
        </authorList>
    </citation>
    <scope>NUCLEOTIDE SEQUENCE [LARGE SCALE GENOMIC DNA]</scope>
    <source>
        <strain evidence="4">ATCC 33809</strain>
    </source>
</reference>
<gene>
    <name evidence="2" type="ORF">AL536_15820</name>
    <name evidence="3" type="ORF">NCTC11327_01915</name>
</gene>
<accession>A0AAX2LPG3</accession>